<keyword evidence="1" id="KW-0175">Coiled coil</keyword>
<feature type="region of interest" description="Disordered" evidence="2">
    <location>
        <begin position="1"/>
        <end position="32"/>
    </location>
</feature>
<dbReference type="Pfam" id="PF14722">
    <property type="entry name" value="KRAP_IP3R_bind"/>
    <property type="match status" value="1"/>
</dbReference>
<dbReference type="PANTHER" id="PTHR17469">
    <property type="entry name" value="SPERM SPECIFIC ANTIGEN 2-RELATED"/>
    <property type="match status" value="1"/>
</dbReference>
<feature type="compositionally biased region" description="Acidic residues" evidence="2">
    <location>
        <begin position="737"/>
        <end position="749"/>
    </location>
</feature>
<dbReference type="GO" id="GO:0005102">
    <property type="term" value="F:signaling receptor binding"/>
    <property type="evidence" value="ECO:0007669"/>
    <property type="project" value="InterPro"/>
</dbReference>
<proteinExistence type="predicted"/>
<feature type="compositionally biased region" description="Basic and acidic residues" evidence="2">
    <location>
        <begin position="679"/>
        <end position="692"/>
    </location>
</feature>
<feature type="compositionally biased region" description="Basic and acidic residues" evidence="2">
    <location>
        <begin position="757"/>
        <end position="768"/>
    </location>
</feature>
<dbReference type="SMART" id="SM01257">
    <property type="entry name" value="KRAP_IP3R_bind"/>
    <property type="match status" value="1"/>
</dbReference>
<feature type="compositionally biased region" description="Polar residues" evidence="2">
    <location>
        <begin position="896"/>
        <end position="907"/>
    </location>
</feature>
<feature type="coiled-coil region" evidence="1">
    <location>
        <begin position="1566"/>
        <end position="1637"/>
    </location>
</feature>
<dbReference type="Proteomes" id="UP000694845">
    <property type="component" value="Unplaced"/>
</dbReference>
<feature type="compositionally biased region" description="Basic and acidic residues" evidence="2">
    <location>
        <begin position="708"/>
        <end position="727"/>
    </location>
</feature>
<dbReference type="GeneID" id="110990663"/>
<sequence>MLQGMERWLQPGVTGNDTGRNSRGVDRLYTAGSSGSSIDERIGLESVGGRSRSNSLPIRAQSQSEYLDSIRALAEAYSTVEQHRKSGGHATGAVGELGTGSGYLTRSRSATMTDVLHYRAGRTDSQQTVDSSQVFDRASPQVSDVSEVFLPPASDDEKARIINSRLQELDSAQRSWKRRVADYVHGLPSTKPLPGEGGRIQDPKRRRIWSTGERLPWEIRSSDGVSPRQRITTVSSDSTYSCSQLSTSSSRDSIQLWVDSIDGQEGDPDITLTPGQVNGDHRKSIGSLLPANRKISDSGNGIPKRIVASVEDDLGLGADAGSVTGSIKGEDATTNQVTGPGGKTLAKKLTNSDIINLANQTKALQSRRKQLQRMGSSAMSDASVASVSDLLYARNDPEELLLSLGFGGGKEPNPLDRIPGRFLQQPSMAQGISVDNYLMLSETQDQKYGFSLHGGLRGLGAVLQQSMCAITPSAEQLVCQTDVGGVMSWPTSRGEKSVSPVAGNQPLAEPVRQGTLSVRPVSPGGELPRTDLQVLNLQPDSVGETDLTRPRSGLNISHKAKDASSPTSPSSSHSTSSVSLSPAIENEPNECVFSGQVRVNSFADSSHGYEFVSDSSDSDWDYEEVDSSAGSLRPAEEHRRSRLTRMVMPEPLLPPVREELEVSQSVQSVRPPAVIQDPSVERDLQCDPREGRSGTGNQPLTEGSSPKRGVELSTCEKRASQHSDRPTHRLAHNQESFEIEEISSTENQEDGTSANRAADKTPEKEPLVRTDSAQSDSSGFADEVMDSTITPTSTRIDDCSGSPQQDNKERNGSGPEMGNKLIQTSFDDFGVLESFEWEEGAQETGDAISGQTAKSSFEEDKNSMSEQSSVISSAERIARSRKSFRESRSSYDRMGSTFSGISISSLEDSPFDGEGPPLPIKTVPVPRQRSGTYPTTSEKQEVAPGPKTVVEILTTLQENIKQATEAKKFIEDQEAGNAIKKRPTLSKMKSVDFDYFPLDDIHVPSLMESVEAILGHSNEVSNSITDEAENQNLTVVFNSPEDSKAPSSVSVAENGVAEEICSCRSSPKLLKRKSSQIIMIPTLPCLDEEKTPVHSRHSSVTDSQHAVPKQNSSGHCADADKVSETTDNQIPANLSPNARLEEPILTDTMSDTDTPVSMVANVDSVGDVGDLEEEMLYLEHVESLLQEQGRLLEGVSPPRSHARPKIQEEQALLHEEVVVSQSEATSESYQAAHSASEPLDQFVTTVEVFSSVADQPFHKHSGAYLSSHSVGDKEDIVNTTVIPKTLCPVQPTDMHRTSLPTKLVESSVYLYLSPRRSVGDVPVVPSSIAANEDNVLDTEKLCNCSKAESAPHRYRTSFELDLDTESPKETCNKKSQNSTESITRIKPEDDLHDMKLLQRALFKYKQDLCELESLAERLYARHLDEDGETEFVGAMTEWERAELDSVRSLRRQVLEEVEIMEGRLSQRMTVAVARVNSPDGLENSLATASEDNLEVIQEMVNLLEEQRSLRRMLLDLETTHSHATLSEASTIPDLSVVQGSPEWAESYQGEVEGEEDTSASDRQEMMEALMEVRLELQHQREMARREMNSAVKEMRQAILTELRQELQLDAQLFQRQLQAKDKEIEQLKGLLREQRRLQEGE</sequence>
<feature type="compositionally biased region" description="Polar residues" evidence="2">
    <location>
        <begin position="1098"/>
        <end position="1114"/>
    </location>
</feature>
<evidence type="ECO:0000256" key="2">
    <source>
        <dbReference type="SAM" id="MobiDB-lite"/>
    </source>
</evidence>
<dbReference type="KEGG" id="aplc:110990663"/>
<accession>A0A8B8A184</accession>
<feature type="compositionally biased region" description="Low complexity" evidence="2">
    <location>
        <begin position="564"/>
        <end position="582"/>
    </location>
</feature>
<evidence type="ECO:0000313" key="5">
    <source>
        <dbReference type="RefSeq" id="XP_022111439.1"/>
    </source>
</evidence>
<feature type="region of interest" description="Disordered" evidence="2">
    <location>
        <begin position="663"/>
        <end position="943"/>
    </location>
</feature>
<dbReference type="OrthoDB" id="6088188at2759"/>
<dbReference type="RefSeq" id="XP_022111439.1">
    <property type="nucleotide sequence ID" value="XM_022255747.1"/>
</dbReference>
<evidence type="ECO:0000313" key="4">
    <source>
        <dbReference type="Proteomes" id="UP000694845"/>
    </source>
</evidence>
<dbReference type="InterPro" id="IPR029325">
    <property type="entry name" value="ITPR-bd"/>
</dbReference>
<evidence type="ECO:0000256" key="1">
    <source>
        <dbReference type="SAM" id="Coils"/>
    </source>
</evidence>
<evidence type="ECO:0000259" key="3">
    <source>
        <dbReference type="SMART" id="SM01257"/>
    </source>
</evidence>
<organism evidence="4 5">
    <name type="scientific">Acanthaster planci</name>
    <name type="common">Crown-of-thorns starfish</name>
    <dbReference type="NCBI Taxonomy" id="133434"/>
    <lineage>
        <taxon>Eukaryota</taxon>
        <taxon>Metazoa</taxon>
        <taxon>Echinodermata</taxon>
        <taxon>Eleutherozoa</taxon>
        <taxon>Asterozoa</taxon>
        <taxon>Asteroidea</taxon>
        <taxon>Valvatacea</taxon>
        <taxon>Valvatida</taxon>
        <taxon>Acanthasteridae</taxon>
        <taxon>Acanthaster</taxon>
    </lineage>
</organism>
<feature type="compositionally biased region" description="Acidic residues" evidence="2">
    <location>
        <begin position="616"/>
        <end position="626"/>
    </location>
</feature>
<dbReference type="InterPro" id="IPR043444">
    <property type="entry name" value="TESPA1-like"/>
</dbReference>
<name>A0A8B8A184_ACAPL</name>
<reference evidence="5" key="1">
    <citation type="submission" date="2025-08" db="UniProtKB">
        <authorList>
            <consortium name="RefSeq"/>
        </authorList>
    </citation>
    <scope>IDENTIFICATION</scope>
</reference>
<protein>
    <submittedName>
        <fullName evidence="5">Uncharacterized protein LOC110990663 isoform X1</fullName>
    </submittedName>
</protein>
<feature type="domain" description="ITPR-interacting" evidence="3">
    <location>
        <begin position="370"/>
        <end position="498"/>
    </location>
</feature>
<gene>
    <name evidence="5" type="primary">LOC110990663</name>
</gene>
<feature type="region of interest" description="Disordered" evidence="2">
    <location>
        <begin position="609"/>
        <end position="643"/>
    </location>
</feature>
<feature type="compositionally biased region" description="Polar residues" evidence="2">
    <location>
        <begin position="695"/>
        <end position="704"/>
    </location>
</feature>
<feature type="region of interest" description="Disordered" evidence="2">
    <location>
        <begin position="490"/>
        <end position="583"/>
    </location>
</feature>
<feature type="region of interest" description="Disordered" evidence="2">
    <location>
        <begin position="1095"/>
        <end position="1119"/>
    </location>
</feature>
<feature type="region of interest" description="Disordered" evidence="2">
    <location>
        <begin position="1365"/>
        <end position="1386"/>
    </location>
</feature>
<dbReference type="PANTHER" id="PTHR17469:SF15">
    <property type="entry name" value="ITPR-INTERACTING DOMAIN-CONTAINING PROTEIN"/>
    <property type="match status" value="1"/>
</dbReference>
<keyword evidence="4" id="KW-1185">Reference proteome</keyword>
<feature type="compositionally biased region" description="Polar residues" evidence="2">
    <location>
        <begin position="1373"/>
        <end position="1382"/>
    </location>
</feature>